<evidence type="ECO:0000256" key="4">
    <source>
        <dbReference type="ARBA" id="ARBA00023136"/>
    </source>
</evidence>
<feature type="chain" id="PRO_5046867804" evidence="6">
    <location>
        <begin position="33"/>
        <end position="266"/>
    </location>
</feature>
<dbReference type="Pfam" id="PF06629">
    <property type="entry name" value="MipA"/>
    <property type="match status" value="1"/>
</dbReference>
<dbReference type="InterPro" id="IPR010583">
    <property type="entry name" value="MipA"/>
</dbReference>
<evidence type="ECO:0000256" key="3">
    <source>
        <dbReference type="ARBA" id="ARBA00022729"/>
    </source>
</evidence>
<protein>
    <submittedName>
        <fullName evidence="7">MipA/OmpV family protein</fullName>
    </submittedName>
</protein>
<keyword evidence="8" id="KW-1185">Reference proteome</keyword>
<keyword evidence="3 6" id="KW-0732">Signal</keyword>
<accession>A0ABU9YQG9</accession>
<dbReference type="PANTHER" id="PTHR38776:SF1">
    <property type="entry name" value="MLTA-INTERACTING PROTEIN-RELATED"/>
    <property type="match status" value="1"/>
</dbReference>
<dbReference type="PANTHER" id="PTHR38776">
    <property type="entry name" value="MLTA-INTERACTING PROTEIN-RELATED"/>
    <property type="match status" value="1"/>
</dbReference>
<comment type="similarity">
    <text evidence="2">Belongs to the MipA/OmpV family.</text>
</comment>
<dbReference type="RefSeq" id="WP_345938201.1">
    <property type="nucleotide sequence ID" value="NZ_JBBKTW010000008.1"/>
</dbReference>
<evidence type="ECO:0000256" key="5">
    <source>
        <dbReference type="ARBA" id="ARBA00023237"/>
    </source>
</evidence>
<evidence type="ECO:0000313" key="8">
    <source>
        <dbReference type="Proteomes" id="UP001413721"/>
    </source>
</evidence>
<evidence type="ECO:0000256" key="2">
    <source>
        <dbReference type="ARBA" id="ARBA00005722"/>
    </source>
</evidence>
<evidence type="ECO:0000256" key="6">
    <source>
        <dbReference type="SAM" id="SignalP"/>
    </source>
</evidence>
<comment type="caution">
    <text evidence="7">The sequence shown here is derived from an EMBL/GenBank/DDBJ whole genome shotgun (WGS) entry which is preliminary data.</text>
</comment>
<sequence length="266" mass="27766">MTRAFALMRPVAAGLWLTLGGLAMAAAAPAQAASAPAPAKPAEDHWTLGAGVAAVPVFQGSEEYKAQPLPLVDVQYGRLFAKVGDGIGVHIIRAPRFTAGIAVNWMQGYDQDDVPAGLNGVDDALGARLFVSGRYRGAVATLAVTQAVTETDRGMLISAGLGYPVQATDRLTITPSLGATWANARYMTSYFGVDASEAAASGFDRYTPTSGFKDISLRVSASYRITDSIRAVGSVGATQLLGDAADSPFVEQKTQPIALMGLTYTF</sequence>
<organism evidence="7 8">
    <name type="scientific">Tistrella arctica</name>
    <dbReference type="NCBI Taxonomy" id="3133430"/>
    <lineage>
        <taxon>Bacteria</taxon>
        <taxon>Pseudomonadati</taxon>
        <taxon>Pseudomonadota</taxon>
        <taxon>Alphaproteobacteria</taxon>
        <taxon>Geminicoccales</taxon>
        <taxon>Geminicoccaceae</taxon>
        <taxon>Tistrella</taxon>
    </lineage>
</organism>
<reference evidence="7 8" key="1">
    <citation type="submission" date="2024-03" db="EMBL/GenBank/DDBJ databases">
        <title>High-quality draft genome sequencing of Tistrella sp. BH-R2-4.</title>
        <authorList>
            <person name="Dong C."/>
        </authorList>
    </citation>
    <scope>NUCLEOTIDE SEQUENCE [LARGE SCALE GENOMIC DNA]</scope>
    <source>
        <strain evidence="7 8">BH-R2-4</strain>
    </source>
</reference>
<feature type="signal peptide" evidence="6">
    <location>
        <begin position="1"/>
        <end position="32"/>
    </location>
</feature>
<keyword evidence="5" id="KW-0998">Cell outer membrane</keyword>
<comment type="subcellular location">
    <subcellularLocation>
        <location evidence="1">Cell outer membrane</location>
    </subcellularLocation>
</comment>
<name>A0ABU9YQG9_9PROT</name>
<dbReference type="Proteomes" id="UP001413721">
    <property type="component" value="Unassembled WGS sequence"/>
</dbReference>
<dbReference type="EMBL" id="JBBKTW010000008">
    <property type="protein sequence ID" value="MEN2990785.1"/>
    <property type="molecule type" value="Genomic_DNA"/>
</dbReference>
<proteinExistence type="inferred from homology"/>
<keyword evidence="4" id="KW-0472">Membrane</keyword>
<gene>
    <name evidence="7" type="ORF">WG926_20895</name>
</gene>
<evidence type="ECO:0000256" key="1">
    <source>
        <dbReference type="ARBA" id="ARBA00004442"/>
    </source>
</evidence>
<evidence type="ECO:0000313" key="7">
    <source>
        <dbReference type="EMBL" id="MEN2990785.1"/>
    </source>
</evidence>